<accession>R4RNM6</accession>
<organism evidence="1 2">
    <name type="scientific">Strawberry lethal yellows phytoplasma (CPA) str. NZSb11</name>
    <dbReference type="NCBI Taxonomy" id="980422"/>
    <lineage>
        <taxon>Bacteria</taxon>
        <taxon>Bacillati</taxon>
        <taxon>Mycoplasmatota</taxon>
        <taxon>Mollicutes</taxon>
        <taxon>Acholeplasmatales</taxon>
        <taxon>Acholeplasmataceae</taxon>
        <taxon>Candidatus Phytoplasma</taxon>
        <taxon>16SrXII (Stolbur group)</taxon>
    </lineage>
</organism>
<dbReference type="HOGENOM" id="CLU_2774185_0_0_14"/>
<evidence type="ECO:0000313" key="2">
    <source>
        <dbReference type="Proteomes" id="UP000013941"/>
    </source>
</evidence>
<dbReference type="KEGG" id="nzs:SLY_1055"/>
<evidence type="ECO:0000313" key="1">
    <source>
        <dbReference type="EMBL" id="AGL90965.1"/>
    </source>
</evidence>
<name>R4RNM6_PHYAS</name>
<proteinExistence type="predicted"/>
<reference evidence="1 2" key="1">
    <citation type="journal article" date="2013" name="BMC Genomics">
        <title>Comparison of the complete genome sequence of two closely related isolates of 'Candidatus Phytoplasma australiense' reveals genome plasticity.</title>
        <authorList>
            <person name="Andersen M.T."/>
            <person name="Liefting L.W."/>
            <person name="Havukkala I."/>
            <person name="Beever R.E."/>
        </authorList>
    </citation>
    <scope>NUCLEOTIDE SEQUENCE [LARGE SCALE GENOMIC DNA]</scope>
    <source>
        <strain evidence="1 2">NZSb11</strain>
    </source>
</reference>
<keyword evidence="2" id="KW-1185">Reference proteome</keyword>
<protein>
    <submittedName>
        <fullName evidence="1">Uncharacterized protein</fullName>
    </submittedName>
</protein>
<dbReference type="PATRIC" id="fig|980422.3.peg.967"/>
<gene>
    <name evidence="1" type="ORF">SLY_1055</name>
</gene>
<sequence>MFFDFFHQNLKIIFLSFQKKKKTDLKNCFKNLYQLKCFLILQLKNFFRQNLKIIFYSKKIRKNFTDFKF</sequence>
<dbReference type="AlphaFoldDB" id="R4RNM6"/>
<dbReference type="EMBL" id="CP002548">
    <property type="protein sequence ID" value="AGL90965.1"/>
    <property type="molecule type" value="Genomic_DNA"/>
</dbReference>
<dbReference type="Proteomes" id="UP000013941">
    <property type="component" value="Chromosome"/>
</dbReference>